<gene>
    <name evidence="13" type="primary">iscS</name>
    <name evidence="13" type="ORF">CA54_11790</name>
</gene>
<evidence type="ECO:0000256" key="6">
    <source>
        <dbReference type="ARBA" id="ARBA00022723"/>
    </source>
</evidence>
<dbReference type="FunFam" id="3.40.640.10:FF:000003">
    <property type="entry name" value="Cysteine desulfurase IscS"/>
    <property type="match status" value="1"/>
</dbReference>
<organism evidence="13 14">
    <name type="scientific">Symmachiella macrocystis</name>
    <dbReference type="NCBI Taxonomy" id="2527985"/>
    <lineage>
        <taxon>Bacteria</taxon>
        <taxon>Pseudomonadati</taxon>
        <taxon>Planctomycetota</taxon>
        <taxon>Planctomycetia</taxon>
        <taxon>Planctomycetales</taxon>
        <taxon>Planctomycetaceae</taxon>
        <taxon>Symmachiella</taxon>
    </lineage>
</organism>
<dbReference type="AlphaFoldDB" id="A0A5C6BK32"/>
<evidence type="ECO:0000256" key="10">
    <source>
        <dbReference type="ARBA" id="ARBA00050776"/>
    </source>
</evidence>
<comment type="similarity">
    <text evidence="2">Belongs to the class-V pyridoxal-phosphate-dependent aminotransferase family. NifS/IscS subfamily.</text>
</comment>
<keyword evidence="8" id="KW-0408">Iron</keyword>
<dbReference type="Proteomes" id="UP000320735">
    <property type="component" value="Unassembled WGS sequence"/>
</dbReference>
<dbReference type="PROSITE" id="PS00595">
    <property type="entry name" value="AA_TRANSFER_CLASS_5"/>
    <property type="match status" value="1"/>
</dbReference>
<keyword evidence="14" id="KW-1185">Reference proteome</keyword>
<dbReference type="PANTHER" id="PTHR11601">
    <property type="entry name" value="CYSTEINE DESULFURYLASE FAMILY MEMBER"/>
    <property type="match status" value="1"/>
</dbReference>
<evidence type="ECO:0000256" key="3">
    <source>
        <dbReference type="ARBA" id="ARBA00012239"/>
    </source>
</evidence>
<evidence type="ECO:0000313" key="14">
    <source>
        <dbReference type="Proteomes" id="UP000320735"/>
    </source>
</evidence>
<keyword evidence="4 13" id="KW-0808">Transferase</keyword>
<dbReference type="InterPro" id="IPR016454">
    <property type="entry name" value="Cysteine_dSase"/>
</dbReference>
<dbReference type="SUPFAM" id="SSF53383">
    <property type="entry name" value="PLP-dependent transferases"/>
    <property type="match status" value="1"/>
</dbReference>
<dbReference type="InterPro" id="IPR015421">
    <property type="entry name" value="PyrdxlP-dep_Trfase_major"/>
</dbReference>
<evidence type="ECO:0000256" key="8">
    <source>
        <dbReference type="ARBA" id="ARBA00023004"/>
    </source>
</evidence>
<keyword evidence="9" id="KW-0411">Iron-sulfur</keyword>
<dbReference type="PIRSF" id="PIRSF005572">
    <property type="entry name" value="NifS"/>
    <property type="match status" value="1"/>
</dbReference>
<accession>A0A5C6BK32</accession>
<proteinExistence type="inferred from homology"/>
<dbReference type="EMBL" id="SJPP01000001">
    <property type="protein sequence ID" value="TWU12355.1"/>
    <property type="molecule type" value="Genomic_DNA"/>
</dbReference>
<dbReference type="GO" id="GO:0051537">
    <property type="term" value="F:2 iron, 2 sulfur cluster binding"/>
    <property type="evidence" value="ECO:0007669"/>
    <property type="project" value="UniProtKB-KW"/>
</dbReference>
<dbReference type="Gene3D" id="3.40.640.10">
    <property type="entry name" value="Type I PLP-dependent aspartate aminotransferase-like (Major domain)"/>
    <property type="match status" value="1"/>
</dbReference>
<evidence type="ECO:0000256" key="4">
    <source>
        <dbReference type="ARBA" id="ARBA00022679"/>
    </source>
</evidence>
<dbReference type="EC" id="2.8.1.7" evidence="3"/>
<dbReference type="PANTHER" id="PTHR11601:SF34">
    <property type="entry name" value="CYSTEINE DESULFURASE"/>
    <property type="match status" value="1"/>
</dbReference>
<evidence type="ECO:0000256" key="5">
    <source>
        <dbReference type="ARBA" id="ARBA00022714"/>
    </source>
</evidence>
<evidence type="ECO:0000259" key="12">
    <source>
        <dbReference type="Pfam" id="PF00266"/>
    </source>
</evidence>
<dbReference type="GO" id="GO:0031071">
    <property type="term" value="F:cysteine desulfurase activity"/>
    <property type="evidence" value="ECO:0007669"/>
    <property type="project" value="UniProtKB-EC"/>
</dbReference>
<dbReference type="GO" id="GO:0046872">
    <property type="term" value="F:metal ion binding"/>
    <property type="evidence" value="ECO:0007669"/>
    <property type="project" value="UniProtKB-KW"/>
</dbReference>
<dbReference type="InterPro" id="IPR020578">
    <property type="entry name" value="Aminotrans_V_PyrdxlP_BS"/>
</dbReference>
<keyword evidence="6" id="KW-0479">Metal-binding</keyword>
<evidence type="ECO:0000313" key="13">
    <source>
        <dbReference type="EMBL" id="TWU12355.1"/>
    </source>
</evidence>
<keyword evidence="7" id="KW-0663">Pyridoxal phosphate</keyword>
<evidence type="ECO:0000256" key="11">
    <source>
        <dbReference type="RuleBase" id="RU004504"/>
    </source>
</evidence>
<dbReference type="InterPro" id="IPR015424">
    <property type="entry name" value="PyrdxlP-dep_Trfase"/>
</dbReference>
<evidence type="ECO:0000256" key="1">
    <source>
        <dbReference type="ARBA" id="ARBA00001933"/>
    </source>
</evidence>
<dbReference type="Gene3D" id="3.90.1150.10">
    <property type="entry name" value="Aspartate Aminotransferase, domain 1"/>
    <property type="match status" value="1"/>
</dbReference>
<sequence length="394" mass="42290">MLDPLYYLTRPHMTATPIYLDNHATTRVDPRVLDAMLPYFSEIYGNAASISHRFGWDAGDAVEAARGKIAELFHTDARNVIFTSGATEANNLALKGVLHAAVPGSHLITAAAEHKAVLDPAKRLSRSGYEVTVLPVDQHGMVDPQQIAESLRPNTVLVSIMSANNEVGTLNDIAEIAALCRQRGVHFHTDAAQSAGKIPLDLSTTPIDLLSLSGHKIYGPKGIGILFVRHGSPRIKLEPQLDGGGHERHLRSGTLPVPLIVGLGAACELCGETMVDEAARLLELRERLWTGLQDRLDGLTLNGHPQKRLPGNLNVSFDAVEGDALMNSMRDIAVSSGSACTSADPQPSHVLRAMGVSDALTRASLRFGLGRFNTTVEIDRALEVVVTAVRGLRG</sequence>
<comment type="cofactor">
    <cofactor evidence="1 11">
        <name>pyridoxal 5'-phosphate</name>
        <dbReference type="ChEBI" id="CHEBI:597326"/>
    </cofactor>
</comment>
<protein>
    <recommendedName>
        <fullName evidence="3">cysteine desulfurase</fullName>
        <ecNumber evidence="3">2.8.1.7</ecNumber>
    </recommendedName>
</protein>
<evidence type="ECO:0000256" key="2">
    <source>
        <dbReference type="ARBA" id="ARBA00006490"/>
    </source>
</evidence>
<dbReference type="InterPro" id="IPR015422">
    <property type="entry name" value="PyrdxlP-dep_Trfase_small"/>
</dbReference>
<comment type="caution">
    <text evidence="13">The sequence shown here is derived from an EMBL/GenBank/DDBJ whole genome shotgun (WGS) entry which is preliminary data.</text>
</comment>
<dbReference type="InterPro" id="IPR000192">
    <property type="entry name" value="Aminotrans_V_dom"/>
</dbReference>
<feature type="domain" description="Aminotransferase class V" evidence="12">
    <location>
        <begin position="18"/>
        <end position="380"/>
    </location>
</feature>
<evidence type="ECO:0000256" key="9">
    <source>
        <dbReference type="ARBA" id="ARBA00023014"/>
    </source>
</evidence>
<reference evidence="13 14" key="1">
    <citation type="submission" date="2019-02" db="EMBL/GenBank/DDBJ databases">
        <title>Deep-cultivation of Planctomycetes and their phenomic and genomic characterization uncovers novel biology.</title>
        <authorList>
            <person name="Wiegand S."/>
            <person name="Jogler M."/>
            <person name="Boedeker C."/>
            <person name="Pinto D."/>
            <person name="Vollmers J."/>
            <person name="Rivas-Marin E."/>
            <person name="Kohn T."/>
            <person name="Peeters S.H."/>
            <person name="Heuer A."/>
            <person name="Rast P."/>
            <person name="Oberbeckmann S."/>
            <person name="Bunk B."/>
            <person name="Jeske O."/>
            <person name="Meyerdierks A."/>
            <person name="Storesund J.E."/>
            <person name="Kallscheuer N."/>
            <person name="Luecker S."/>
            <person name="Lage O.M."/>
            <person name="Pohl T."/>
            <person name="Merkel B.J."/>
            <person name="Hornburger P."/>
            <person name="Mueller R.-W."/>
            <person name="Bruemmer F."/>
            <person name="Labrenz M."/>
            <person name="Spormann A.M."/>
            <person name="Op Den Camp H."/>
            <person name="Overmann J."/>
            <person name="Amann R."/>
            <person name="Jetten M.S.M."/>
            <person name="Mascher T."/>
            <person name="Medema M.H."/>
            <person name="Devos D.P."/>
            <person name="Kaster A.-K."/>
            <person name="Ovreas L."/>
            <person name="Rohde M."/>
            <person name="Galperin M.Y."/>
            <person name="Jogler C."/>
        </authorList>
    </citation>
    <scope>NUCLEOTIDE SEQUENCE [LARGE SCALE GENOMIC DNA]</scope>
    <source>
        <strain evidence="13 14">CA54</strain>
    </source>
</reference>
<comment type="catalytic activity">
    <reaction evidence="10">
        <text>(sulfur carrier)-H + L-cysteine = (sulfur carrier)-SH + L-alanine</text>
        <dbReference type="Rhea" id="RHEA:43892"/>
        <dbReference type="Rhea" id="RHEA-COMP:14737"/>
        <dbReference type="Rhea" id="RHEA-COMP:14739"/>
        <dbReference type="ChEBI" id="CHEBI:29917"/>
        <dbReference type="ChEBI" id="CHEBI:35235"/>
        <dbReference type="ChEBI" id="CHEBI:57972"/>
        <dbReference type="ChEBI" id="CHEBI:64428"/>
        <dbReference type="EC" id="2.8.1.7"/>
    </reaction>
</comment>
<keyword evidence="5" id="KW-0001">2Fe-2S</keyword>
<evidence type="ECO:0000256" key="7">
    <source>
        <dbReference type="ARBA" id="ARBA00022898"/>
    </source>
</evidence>
<name>A0A5C6BK32_9PLAN</name>
<dbReference type="Pfam" id="PF00266">
    <property type="entry name" value="Aminotran_5"/>
    <property type="match status" value="1"/>
</dbReference>